<dbReference type="EMBL" id="CAJVSB020000157">
    <property type="protein sequence ID" value="CAH2042108.1"/>
    <property type="molecule type" value="Genomic_DNA"/>
</dbReference>
<dbReference type="Proteomes" id="UP000836841">
    <property type="component" value="Unassembled WGS sequence"/>
</dbReference>
<protein>
    <recommendedName>
        <fullName evidence="1">Exocyst complex component Sec3 C-terminal domain-containing protein</fullName>
    </recommendedName>
</protein>
<evidence type="ECO:0000313" key="3">
    <source>
        <dbReference type="Proteomes" id="UP000836841"/>
    </source>
</evidence>
<evidence type="ECO:0000313" key="2">
    <source>
        <dbReference type="EMBL" id="CAH2042108.1"/>
    </source>
</evidence>
<dbReference type="GO" id="GO:0006893">
    <property type="term" value="P:Golgi to plasma membrane transport"/>
    <property type="evidence" value="ECO:0007669"/>
    <property type="project" value="TreeGrafter"/>
</dbReference>
<accession>A0AAU9RI72</accession>
<proteinExistence type="predicted"/>
<dbReference type="PANTHER" id="PTHR16092">
    <property type="entry name" value="SEC3/SYNTAXIN-RELATED"/>
    <property type="match status" value="1"/>
</dbReference>
<reference evidence="2 3" key="1">
    <citation type="submission" date="2022-03" db="EMBL/GenBank/DDBJ databases">
        <authorList>
            <person name="Nunn A."/>
            <person name="Chopra R."/>
            <person name="Nunn A."/>
            <person name="Contreras Garrido A."/>
        </authorList>
    </citation>
    <scope>NUCLEOTIDE SEQUENCE [LARGE SCALE GENOMIC DNA]</scope>
</reference>
<dbReference type="GO" id="GO:0005546">
    <property type="term" value="F:phosphatidylinositol-4,5-bisphosphate binding"/>
    <property type="evidence" value="ECO:0007669"/>
    <property type="project" value="TreeGrafter"/>
</dbReference>
<evidence type="ECO:0000259" key="1">
    <source>
        <dbReference type="Pfam" id="PF20654"/>
    </source>
</evidence>
<gene>
    <name evidence="2" type="ORF">TAV2_LOCUS4653</name>
</gene>
<dbReference type="GO" id="GO:0006887">
    <property type="term" value="P:exocytosis"/>
    <property type="evidence" value="ECO:0007669"/>
    <property type="project" value="TreeGrafter"/>
</dbReference>
<dbReference type="GO" id="GO:0000145">
    <property type="term" value="C:exocyst"/>
    <property type="evidence" value="ECO:0007669"/>
    <property type="project" value="TreeGrafter"/>
</dbReference>
<dbReference type="AlphaFoldDB" id="A0AAU9RI72"/>
<comment type="caution">
    <text evidence="2">The sequence shown here is derived from an EMBL/GenBank/DDBJ whole genome shotgun (WGS) entry which is preliminary data.</text>
</comment>
<sequence length="238" mass="26710">MSGDFLMLIALTTKELANFKSMAREFSNELRASTKVTKSTITWLEGSTSQIANNADTSAASEAYAKMLTIFIPLLVDESSFFAHFMCFEAPSLEPSEGATSDDKANCHNDANNDDNLGILDIDDHERKTGRSFSNSPELKELNESLQELLDGIQEDFYAVVDWASKIDPLRCISMHGTTERYISGQKADAAGFVRVLLDDLESRISMQFSRFVEEACHQIERYERNVRQLGVVPYIPR</sequence>
<name>A0AAU9RI72_THLAR</name>
<dbReference type="GO" id="GO:0005886">
    <property type="term" value="C:plasma membrane"/>
    <property type="evidence" value="ECO:0007669"/>
    <property type="project" value="TreeGrafter"/>
</dbReference>
<feature type="domain" description="Exocyst complex component Sec3 C-terminal" evidence="1">
    <location>
        <begin position="136"/>
        <end position="236"/>
    </location>
</feature>
<keyword evidence="3" id="KW-1185">Reference proteome</keyword>
<dbReference type="PANTHER" id="PTHR16092:SF14">
    <property type="entry name" value="EXOCYST COMPLEX COMPONENT 1 ISOFORM X1"/>
    <property type="match status" value="1"/>
</dbReference>
<organism evidence="2 3">
    <name type="scientific">Thlaspi arvense</name>
    <name type="common">Field penny-cress</name>
    <dbReference type="NCBI Taxonomy" id="13288"/>
    <lineage>
        <taxon>Eukaryota</taxon>
        <taxon>Viridiplantae</taxon>
        <taxon>Streptophyta</taxon>
        <taxon>Embryophyta</taxon>
        <taxon>Tracheophyta</taxon>
        <taxon>Spermatophyta</taxon>
        <taxon>Magnoliopsida</taxon>
        <taxon>eudicotyledons</taxon>
        <taxon>Gunneridae</taxon>
        <taxon>Pentapetalae</taxon>
        <taxon>rosids</taxon>
        <taxon>malvids</taxon>
        <taxon>Brassicales</taxon>
        <taxon>Brassicaceae</taxon>
        <taxon>Thlaspideae</taxon>
        <taxon>Thlaspi</taxon>
    </lineage>
</organism>
<dbReference type="Pfam" id="PF20654">
    <property type="entry name" value="Sec3_C-term"/>
    <property type="match status" value="1"/>
</dbReference>
<dbReference type="InterPro" id="IPR048628">
    <property type="entry name" value="Sec3_C"/>
</dbReference>